<organism evidence="1 2">
    <name type="scientific">Lactococcus lactis subsp. lactis</name>
    <name type="common">Streptococcus lactis</name>
    <dbReference type="NCBI Taxonomy" id="1360"/>
    <lineage>
        <taxon>Bacteria</taxon>
        <taxon>Bacillati</taxon>
        <taxon>Bacillota</taxon>
        <taxon>Bacilli</taxon>
        <taxon>Lactobacillales</taxon>
        <taxon>Streptococcaceae</taxon>
        <taxon>Lactococcus</taxon>
    </lineage>
</organism>
<gene>
    <name evidence="1" type="ORF">LMG8520_1350</name>
</gene>
<dbReference type="InterPro" id="IPR011004">
    <property type="entry name" value="Trimer_LpxA-like_sf"/>
</dbReference>
<sequence length="99" mass="10720">MGEDNLWSTGIVIRASDGNQIFDNVTGKMINRAKKIEIGNNVWIGANATVLKGSMIQDNSIVGTSAVIAKIFSEKNIVIAGNPGKVVKHDISWLRDQII</sequence>
<dbReference type="InterPro" id="IPR001451">
    <property type="entry name" value="Hexapep"/>
</dbReference>
<dbReference type="RefSeq" id="WP_058209753.1">
    <property type="nucleotide sequence ID" value="NZ_LKLP01000073.1"/>
</dbReference>
<name>A0A0V8D773_LACLL</name>
<reference evidence="2" key="1">
    <citation type="submission" date="2015-10" db="EMBL/GenBank/DDBJ databases">
        <title>Draft Genome Sequences of 11 Lactococcus lactis subspecies cremoris strains.</title>
        <authorList>
            <person name="Wels M."/>
            <person name="Backus L."/>
            <person name="Boekhorst J."/>
            <person name="Dijkstra A."/>
            <person name="Beerthuizen M."/>
            <person name="Kelly W."/>
            <person name="Siezen R."/>
            <person name="Bachmann H."/>
            <person name="Van Hijum S."/>
        </authorList>
    </citation>
    <scope>NUCLEOTIDE SEQUENCE [LARGE SCALE GENOMIC DNA]</scope>
    <source>
        <strain evidence="2">LMG8520</strain>
    </source>
</reference>
<keyword evidence="1" id="KW-0808">Transferase</keyword>
<dbReference type="InterPro" id="IPR051159">
    <property type="entry name" value="Hexapeptide_acetyltransf"/>
</dbReference>
<dbReference type="EMBL" id="LKLP01000073">
    <property type="protein sequence ID" value="KSU09450.1"/>
    <property type="molecule type" value="Genomic_DNA"/>
</dbReference>
<accession>A0A0V8D773</accession>
<dbReference type="SUPFAM" id="SSF51161">
    <property type="entry name" value="Trimeric LpxA-like enzymes"/>
    <property type="match status" value="1"/>
</dbReference>
<dbReference type="Gene3D" id="2.160.10.10">
    <property type="entry name" value="Hexapeptide repeat proteins"/>
    <property type="match status" value="1"/>
</dbReference>
<dbReference type="PATRIC" id="fig|1360.106.peg.856"/>
<dbReference type="Pfam" id="PF00132">
    <property type="entry name" value="Hexapep"/>
    <property type="match status" value="1"/>
</dbReference>
<proteinExistence type="predicted"/>
<dbReference type="GO" id="GO:0016740">
    <property type="term" value="F:transferase activity"/>
    <property type="evidence" value="ECO:0007669"/>
    <property type="project" value="UniProtKB-KW"/>
</dbReference>
<dbReference type="Proteomes" id="UP000054230">
    <property type="component" value="Unassembled WGS sequence"/>
</dbReference>
<dbReference type="PANTHER" id="PTHR23416">
    <property type="entry name" value="SIALIC ACID SYNTHASE-RELATED"/>
    <property type="match status" value="1"/>
</dbReference>
<evidence type="ECO:0000313" key="1">
    <source>
        <dbReference type="EMBL" id="KSU09450.1"/>
    </source>
</evidence>
<comment type="caution">
    <text evidence="1">The sequence shown here is derived from an EMBL/GenBank/DDBJ whole genome shotgun (WGS) entry which is preliminary data.</text>
</comment>
<evidence type="ECO:0000313" key="2">
    <source>
        <dbReference type="Proteomes" id="UP000054230"/>
    </source>
</evidence>
<protein>
    <submittedName>
        <fullName evidence="1">Acetyltransferase with hexapeptide repeat</fullName>
    </submittedName>
</protein>
<dbReference type="AlphaFoldDB" id="A0A0V8D773"/>